<dbReference type="Proteomes" id="UP000199424">
    <property type="component" value="Unassembled WGS sequence"/>
</dbReference>
<reference evidence="8" key="1">
    <citation type="submission" date="2016-10" db="EMBL/GenBank/DDBJ databases">
        <authorList>
            <person name="Varghese N."/>
            <person name="Submissions S."/>
        </authorList>
    </citation>
    <scope>NUCLEOTIDE SEQUENCE [LARGE SCALE GENOMIC DNA]</scope>
    <source>
        <strain evidence="8">CGMCC 1.7285</strain>
    </source>
</reference>
<dbReference type="EMBL" id="FOYU01000002">
    <property type="protein sequence ID" value="SFR48988.1"/>
    <property type="molecule type" value="Genomic_DNA"/>
</dbReference>
<evidence type="ECO:0000256" key="2">
    <source>
        <dbReference type="ARBA" id="ARBA00022598"/>
    </source>
</evidence>
<evidence type="ECO:0000313" key="7">
    <source>
        <dbReference type="EMBL" id="SFR48988.1"/>
    </source>
</evidence>
<dbReference type="InterPro" id="IPR018149">
    <property type="entry name" value="Lys-tRNA-synth_II_C"/>
</dbReference>
<keyword evidence="3" id="KW-0547">Nucleotide-binding</keyword>
<sequence length="323" mass="36921">MQLTDDWQPSASLDVLQQRAALFQTIRSFFQHRCVLEVDTPILGRFGVTDLHLENLETSLSHFPHQRFQLQTSPEYAMKRLLAAHGQSIYQLGKVFRDDEAGRFHNPEFTMLEWYRVGFTMHDLIDEVVCLLHSVLGDLIVQQSTYQALFEKHLNIDPLTISVKDLQARLMHDERIADLVERETDKDTLLQLAMALVIEPQLDKSQITIVHRFPASQAALAQLDVEDPRVALRFEVYVGGIELANGYQELTDATQQQMRFEHDNRLRQQFGKSEKPADFRLIDALNSEMPECAGVALGFDRLLMLVTGVSDIRQVLPYSIACA</sequence>
<dbReference type="GO" id="GO:0004824">
    <property type="term" value="F:lysine-tRNA ligase activity"/>
    <property type="evidence" value="ECO:0007669"/>
    <property type="project" value="InterPro"/>
</dbReference>
<dbReference type="GO" id="GO:0005829">
    <property type="term" value="C:cytosol"/>
    <property type="evidence" value="ECO:0007669"/>
    <property type="project" value="TreeGrafter"/>
</dbReference>
<organism evidence="7 8">
    <name type="scientific">Pseudidiomarina maritima</name>
    <dbReference type="NCBI Taxonomy" id="519453"/>
    <lineage>
        <taxon>Bacteria</taxon>
        <taxon>Pseudomonadati</taxon>
        <taxon>Pseudomonadota</taxon>
        <taxon>Gammaproteobacteria</taxon>
        <taxon>Alteromonadales</taxon>
        <taxon>Idiomarinaceae</taxon>
        <taxon>Pseudidiomarina</taxon>
    </lineage>
</organism>
<dbReference type="SUPFAM" id="SSF55681">
    <property type="entry name" value="Class II aaRS and biotin synthetases"/>
    <property type="match status" value="1"/>
</dbReference>
<dbReference type="RefSeq" id="WP_092856968.1">
    <property type="nucleotide sequence ID" value="NZ_FOYU01000002.1"/>
</dbReference>
<gene>
    <name evidence="7" type="ORF">SAMN04488070_1391</name>
</gene>
<dbReference type="PRINTS" id="PR00982">
    <property type="entry name" value="TRNASYNTHLYS"/>
</dbReference>
<dbReference type="NCBIfam" id="NF006828">
    <property type="entry name" value="PRK09350.1"/>
    <property type="match status" value="1"/>
</dbReference>
<dbReference type="PANTHER" id="PTHR42918:SF6">
    <property type="entry name" value="ELONGATION FACTOR P--(R)-BETA-LYSINE LIGASE"/>
    <property type="match status" value="1"/>
</dbReference>
<protein>
    <submittedName>
        <fullName evidence="7">Lysyl-tRNA synthetase, class 2</fullName>
    </submittedName>
</protein>
<dbReference type="GO" id="GO:0000049">
    <property type="term" value="F:tRNA binding"/>
    <property type="evidence" value="ECO:0007669"/>
    <property type="project" value="TreeGrafter"/>
</dbReference>
<proteinExistence type="predicted"/>
<dbReference type="FunFam" id="3.30.930.10:FF:000017">
    <property type="entry name" value="Elongation factor P--(R)-beta-lysine ligase"/>
    <property type="match status" value="1"/>
</dbReference>
<dbReference type="PANTHER" id="PTHR42918">
    <property type="entry name" value="LYSYL-TRNA SYNTHETASE"/>
    <property type="match status" value="1"/>
</dbReference>
<evidence type="ECO:0000256" key="5">
    <source>
        <dbReference type="ARBA" id="ARBA00052794"/>
    </source>
</evidence>
<evidence type="ECO:0000256" key="1">
    <source>
        <dbReference type="ARBA" id="ARBA00011738"/>
    </source>
</evidence>
<evidence type="ECO:0000256" key="4">
    <source>
        <dbReference type="ARBA" id="ARBA00022840"/>
    </source>
</evidence>
<dbReference type="InterPro" id="IPR004525">
    <property type="entry name" value="EpmA"/>
</dbReference>
<evidence type="ECO:0000259" key="6">
    <source>
        <dbReference type="PROSITE" id="PS50862"/>
    </source>
</evidence>
<dbReference type="GO" id="GO:0006430">
    <property type="term" value="P:lysyl-tRNA aminoacylation"/>
    <property type="evidence" value="ECO:0007669"/>
    <property type="project" value="InterPro"/>
</dbReference>
<comment type="catalytic activity">
    <reaction evidence="5">
        <text>D-beta-lysine + L-lysyl-[protein] + ATP = N(6)-((3R)-3,6-diaminohexanoyl)-L-lysyl-[protein] + AMP + diphosphate + H(+)</text>
        <dbReference type="Rhea" id="RHEA:83435"/>
        <dbReference type="Rhea" id="RHEA-COMP:9752"/>
        <dbReference type="Rhea" id="RHEA-COMP:20131"/>
        <dbReference type="ChEBI" id="CHEBI:15378"/>
        <dbReference type="ChEBI" id="CHEBI:29969"/>
        <dbReference type="ChEBI" id="CHEBI:30616"/>
        <dbReference type="ChEBI" id="CHEBI:33019"/>
        <dbReference type="ChEBI" id="CHEBI:84138"/>
        <dbReference type="ChEBI" id="CHEBI:156053"/>
        <dbReference type="ChEBI" id="CHEBI:456215"/>
    </reaction>
    <physiologicalReaction direction="left-to-right" evidence="5">
        <dbReference type="Rhea" id="RHEA:83436"/>
    </physiologicalReaction>
</comment>
<dbReference type="NCBIfam" id="TIGR00462">
    <property type="entry name" value="genX"/>
    <property type="match status" value="1"/>
</dbReference>
<evidence type="ECO:0000313" key="8">
    <source>
        <dbReference type="Proteomes" id="UP000199424"/>
    </source>
</evidence>
<name>A0A1I6H3J6_9GAMM</name>
<feature type="domain" description="Aminoacyl-transfer RNA synthetases class-II family profile" evidence="6">
    <location>
        <begin position="19"/>
        <end position="317"/>
    </location>
</feature>
<dbReference type="Gene3D" id="3.30.930.10">
    <property type="entry name" value="Bira Bifunctional Protein, Domain 2"/>
    <property type="match status" value="1"/>
</dbReference>
<comment type="subunit">
    <text evidence="1">Homodimer.</text>
</comment>
<dbReference type="AlphaFoldDB" id="A0A1I6H3J6"/>
<keyword evidence="4" id="KW-0067">ATP-binding</keyword>
<evidence type="ECO:0000256" key="3">
    <source>
        <dbReference type="ARBA" id="ARBA00022741"/>
    </source>
</evidence>
<dbReference type="InterPro" id="IPR004364">
    <property type="entry name" value="Aa-tRNA-synt_II"/>
</dbReference>
<accession>A0A1I6H3J6</accession>
<keyword evidence="2" id="KW-0436">Ligase</keyword>
<keyword evidence="8" id="KW-1185">Reference proteome</keyword>
<keyword evidence="7" id="KW-0030">Aminoacyl-tRNA synthetase</keyword>
<dbReference type="Pfam" id="PF00152">
    <property type="entry name" value="tRNA-synt_2"/>
    <property type="match status" value="1"/>
</dbReference>
<dbReference type="PROSITE" id="PS50862">
    <property type="entry name" value="AA_TRNA_LIGASE_II"/>
    <property type="match status" value="1"/>
</dbReference>
<dbReference type="GO" id="GO:0005524">
    <property type="term" value="F:ATP binding"/>
    <property type="evidence" value="ECO:0007669"/>
    <property type="project" value="UniProtKB-KW"/>
</dbReference>
<dbReference type="InterPro" id="IPR006195">
    <property type="entry name" value="aa-tRNA-synth_II"/>
</dbReference>
<dbReference type="InterPro" id="IPR045864">
    <property type="entry name" value="aa-tRNA-synth_II/BPL/LPL"/>
</dbReference>